<dbReference type="GO" id="GO:0007268">
    <property type="term" value="P:chemical synaptic transmission"/>
    <property type="evidence" value="ECO:0007669"/>
    <property type="project" value="TreeGrafter"/>
</dbReference>
<dbReference type="Pfam" id="PF16905">
    <property type="entry name" value="GPHH"/>
    <property type="match status" value="1"/>
</dbReference>
<keyword evidence="6 20" id="KW-0812">Transmembrane</keyword>
<feature type="domain" description="EF-hand" evidence="21">
    <location>
        <begin position="1321"/>
        <end position="1356"/>
    </location>
</feature>
<feature type="transmembrane region" description="Helical" evidence="20">
    <location>
        <begin position="110"/>
        <end position="129"/>
    </location>
</feature>
<dbReference type="FunFam" id="1.10.238.10:FF:000063">
    <property type="entry name" value="Voltage-dependent N-type calcium channel subunit alpha"/>
    <property type="match status" value="1"/>
</dbReference>
<dbReference type="Gene3D" id="1.10.238.10">
    <property type="entry name" value="EF-hand"/>
    <property type="match status" value="1"/>
</dbReference>
<dbReference type="GO" id="GO:0050906">
    <property type="term" value="P:detection of stimulus involved in sensory perception"/>
    <property type="evidence" value="ECO:0007669"/>
    <property type="project" value="UniProtKB-ARBA"/>
</dbReference>
<evidence type="ECO:0000313" key="23">
    <source>
        <dbReference type="Proteomes" id="UP000198287"/>
    </source>
</evidence>
<comment type="caution">
    <text evidence="22">The sequence shown here is derived from an EMBL/GenBank/DDBJ whole genome shotgun (WGS) entry which is preliminary data.</text>
</comment>
<evidence type="ECO:0000256" key="3">
    <source>
        <dbReference type="ARBA" id="ARBA00022553"/>
    </source>
</evidence>
<evidence type="ECO:0000256" key="19">
    <source>
        <dbReference type="SAM" id="MobiDB-lite"/>
    </source>
</evidence>
<evidence type="ECO:0000256" key="5">
    <source>
        <dbReference type="ARBA" id="ARBA00022673"/>
    </source>
</evidence>
<evidence type="ECO:0000256" key="9">
    <source>
        <dbReference type="ARBA" id="ARBA00022837"/>
    </source>
</evidence>
<dbReference type="EMBL" id="LNIX01000002">
    <property type="protein sequence ID" value="OXA60599.1"/>
    <property type="molecule type" value="Genomic_DNA"/>
</dbReference>
<dbReference type="GO" id="GO:0098703">
    <property type="term" value="P:calcium ion import across plasma membrane"/>
    <property type="evidence" value="ECO:0007669"/>
    <property type="project" value="TreeGrafter"/>
</dbReference>
<dbReference type="FunFam" id="1.10.287.70:FF:000059">
    <property type="entry name" value="Voltage-dependent N-type calcium channel subunit alpha"/>
    <property type="match status" value="1"/>
</dbReference>
<keyword evidence="12" id="KW-0406">Ion transport</keyword>
<keyword evidence="2" id="KW-0813">Transport</keyword>
<feature type="transmembrane region" description="Helical" evidence="20">
    <location>
        <begin position="564"/>
        <end position="586"/>
    </location>
</feature>
<dbReference type="InterPro" id="IPR002077">
    <property type="entry name" value="VDCCAlpha1"/>
</dbReference>
<evidence type="ECO:0000256" key="15">
    <source>
        <dbReference type="ARBA" id="ARBA00023303"/>
    </source>
</evidence>
<dbReference type="PROSITE" id="PS50222">
    <property type="entry name" value="EF_HAND_2"/>
    <property type="match status" value="1"/>
</dbReference>
<keyword evidence="14" id="KW-0325">Glycoprotein</keyword>
<reference evidence="22 23" key="1">
    <citation type="submission" date="2015-12" db="EMBL/GenBank/DDBJ databases">
        <title>The genome of Folsomia candida.</title>
        <authorList>
            <person name="Faddeeva A."/>
            <person name="Derks M.F."/>
            <person name="Anvar Y."/>
            <person name="Smit S."/>
            <person name="Van Straalen N."/>
            <person name="Roelofs D."/>
        </authorList>
    </citation>
    <scope>NUCLEOTIDE SEQUENCE [LARGE SCALE GENOMIC DNA]</scope>
    <source>
        <strain evidence="22 23">VU population</strain>
        <tissue evidence="22">Whole body</tissue>
    </source>
</reference>
<feature type="transmembrane region" description="Helical" evidence="20">
    <location>
        <begin position="1282"/>
        <end position="1305"/>
    </location>
</feature>
<dbReference type="Proteomes" id="UP000198287">
    <property type="component" value="Unassembled WGS sequence"/>
</dbReference>
<evidence type="ECO:0000256" key="2">
    <source>
        <dbReference type="ARBA" id="ARBA00022448"/>
    </source>
</evidence>
<dbReference type="PRINTS" id="PR00167">
    <property type="entry name" value="CACHANNEL"/>
</dbReference>
<evidence type="ECO:0000256" key="20">
    <source>
        <dbReference type="SAM" id="Phobius"/>
    </source>
</evidence>
<keyword evidence="9 17" id="KW-0106">Calcium</keyword>
<dbReference type="GO" id="GO:0009581">
    <property type="term" value="P:detection of external stimulus"/>
    <property type="evidence" value="ECO:0007669"/>
    <property type="project" value="UniProtKB-ARBA"/>
</dbReference>
<dbReference type="InterPro" id="IPR031649">
    <property type="entry name" value="GPHH_dom"/>
</dbReference>
<dbReference type="GO" id="GO:0005891">
    <property type="term" value="C:voltage-gated calcium channel complex"/>
    <property type="evidence" value="ECO:0007669"/>
    <property type="project" value="InterPro"/>
</dbReference>
<evidence type="ECO:0000256" key="4">
    <source>
        <dbReference type="ARBA" id="ARBA00022568"/>
    </source>
</evidence>
<dbReference type="FunFam" id="1.20.120.350:FF:000001">
    <property type="entry name" value="Voltage-dependent L-type calcium channel subunit alpha"/>
    <property type="match status" value="1"/>
</dbReference>
<dbReference type="GO" id="GO:0005509">
    <property type="term" value="F:calcium ion binding"/>
    <property type="evidence" value="ECO:0007669"/>
    <property type="project" value="InterPro"/>
</dbReference>
<feature type="transmembrane region" description="Helical" evidence="20">
    <location>
        <begin position="438"/>
        <end position="459"/>
    </location>
</feature>
<dbReference type="GO" id="GO:0008331">
    <property type="term" value="F:high voltage-gated calcium channel activity"/>
    <property type="evidence" value="ECO:0007669"/>
    <property type="project" value="TreeGrafter"/>
</dbReference>
<dbReference type="InterPro" id="IPR050599">
    <property type="entry name" value="VDCC_alpha-1_subunit"/>
</dbReference>
<dbReference type="GO" id="GO:0019722">
    <property type="term" value="P:calcium-mediated signaling"/>
    <property type="evidence" value="ECO:0007669"/>
    <property type="project" value="UniProtKB-ARBA"/>
</dbReference>
<dbReference type="Gene3D" id="1.10.287.70">
    <property type="match status" value="4"/>
</dbReference>
<dbReference type="Pfam" id="PF08763">
    <property type="entry name" value="Ca_chan_IQ"/>
    <property type="match status" value="1"/>
</dbReference>
<dbReference type="GO" id="GO:0045202">
    <property type="term" value="C:synapse"/>
    <property type="evidence" value="ECO:0007669"/>
    <property type="project" value="GOC"/>
</dbReference>
<feature type="transmembrane region" description="Helical" evidence="20">
    <location>
        <begin position="81"/>
        <end position="104"/>
    </location>
</feature>
<dbReference type="InterPro" id="IPR014873">
    <property type="entry name" value="VDCC_a1su_IQ"/>
</dbReference>
<dbReference type="OrthoDB" id="431720at2759"/>
<sequence length="1843" mass="210481">MGAKKKKKGQDPDAPLPSSLFVLTENTKLRQITRFIIEWPPFEYAVLVTILANCVVLSCEEHLPEKDRTLLSLQLEKTEDYFLGIFCAEASLKILALGFILHPGAYLRNIWNIMDFVVVSGFITIFASGEEGGINLKNLRAIRVLRPLKLVSRVPSLQVVMKSIVKAMAPLFQIGLLVFFAIIIFAIIGLEFYCGEFHRTCYSLYDLDEIVLDGGFATPCVSNLSGGAPTGSYPCETDNSICLDQWIGPNYGITSFDNIGFAMLTVFQCITMEGWTTILYWTDDAVGSSYNWIYFVPLIIIGSFFMLNLVLGVLSGEFAKERERVEHRQTFLKLRRQTQMEKELNGFLEWICRAEEVILNEERTSDADKQRILKKRMRLEAKRKKLKTANAKSTDTDEDAEADVYSSPAKKSRSTTSTFWRNEKRFRYWIRNVVKKQWFYWSVIVLVFLNTACVATEHYNQPKWLTDFNSKAEFGFLGLFIFEMFVKIYALGVRTYFHSSFNRFDTVVISGSIFEVVYSQFKPDSSFGLSVLRALRLLRIFKVTKYWRSLRNLVISLLASMRSIISLLFLLFLFILIFALLGMQLFGGAFNFVDGTPATNLDTIVTSLLTVFQILTGEDWNEVMYLGIRSQGGLNGGMVYSLYFIILTLFGNYTLLNVFLAIAVDNLANAQEMTAAEEEKEEEERKQQGLAPELEDVAEVVETTGPKPMLPYSSMFIFSPTNPVRRAAHWIVNLSFFDLFIMFVISLSSIALAAEDPVDEKSATNQFLEVVDYAFTGVFAAEMLLKVIDLGIVWHPGAYCRDLWNILDSIVVICAIVAFFFTPPKVGEGEIVPEDLAGASDLSAKLNTIKSLRVLRVLRPLKTIKRVPKLKAVFDCVVNSLKNVFNILIVYLLFQFIFAVIGVQLFNGRFQFCNDESRMNAKDCHGEFFIGRGDGPPKLVPRVWDKQDFVYDNVLVSMMTLFAVQTGEGWPTILQNSMSATWEDKGPLPNFRVEMSIFYIVYFVVFPFFFVNIFVALIIITFQEQGESELQDGDIDKNQKSCIDFTIAARPLERYMPEDRDSLQFKVWRIVASTPFEYFIMLLIILNTFLLMMKYHNSPAEYNNILSNINITFTVLFTTECCLKVYGYGVKNFMKDPWNVFDFITVIGSIIDTADLLNLAFLRMFRAARLIKLLRQVQTTRMLLYTFVQSFKALPYVCLLIAMLFFIYAIIGMQIFGNIELNPEKSITRHNNYRNFFHSLMLLFRCATGESWPSIMLSCVAGQPCDPLAGKEGPECGSNVSYVYFISFIFLCSFLMLNLFVAVIMDNFDYLTRDSSILGAHHLDEFIRVWAEYDPTASGTIHFTEMYDLLRNMDPPLGFGGKCPYRLAYRKLIRMNMPLNDSGEVHFSTTLFALIRDNLCIKLRPAPEMDQADRELRETIGKVWPFQAAKMLDLLVPPPPPKGSKDRVMTVGKLYAGLVIFDVWKAKKVSGKLHPVVVEAVEAEKLSGTGMNRVSSNLSDVVEFYPGTEEELNFWDDDGESRGDFVHQAAMVMNQGIQESIFPPLQNNLGFQGQFSEGNVPPNPQMEVSPNGWTRRRRRMRRNDPSFNRFEVYSDENESDNLYNHRRNQQLAGNGLRYPPPLRPSRPNSFPITPRMVNYQFQARNQPPLHPHQMVRRPFLPRPQRGGFEYDQISPFSVTPVSSPNFRGVVTPYSEVTFPNRNIFPSQVWEHNRSRGPRFQNYSTHLHPTFSHPSTPKLPRIPVRSNGFLEIINSPSFGREGSLLRRRELPGIPTVNNRTISRPGIRTGTGRILPIPPTQQSPLPVVVPSPLYSDPGWYGPTSYLLRKFRDFMDDEEEDDDDWV</sequence>
<dbReference type="Gene3D" id="6.10.250.2500">
    <property type="match status" value="1"/>
</dbReference>
<dbReference type="FunFam" id="1.20.120.350:FF:000011">
    <property type="entry name" value="Voltage-dependent N-type calcium channel subunit alpha"/>
    <property type="match status" value="1"/>
</dbReference>
<keyword evidence="13 20" id="KW-0472">Membrane</keyword>
<feature type="transmembrane region" description="Helical" evidence="20">
    <location>
        <begin position="1105"/>
        <end position="1128"/>
    </location>
</feature>
<feature type="transmembrane region" description="Helical" evidence="20">
    <location>
        <begin position="1076"/>
        <end position="1093"/>
    </location>
</feature>
<feature type="transmembrane region" description="Helical" evidence="20">
    <location>
        <begin position="884"/>
        <end position="906"/>
    </location>
</feature>
<evidence type="ECO:0000256" key="17">
    <source>
        <dbReference type="PIRSR" id="PIRSR602077-1"/>
    </source>
</evidence>
<evidence type="ECO:0000256" key="16">
    <source>
        <dbReference type="ARBA" id="ARBA00069462"/>
    </source>
</evidence>
<dbReference type="STRING" id="158441.A0A226ESX3"/>
<feature type="transmembrane region" description="Helical" evidence="20">
    <location>
        <begin position="174"/>
        <end position="194"/>
    </location>
</feature>
<keyword evidence="11 20" id="KW-1133">Transmembrane helix</keyword>
<feature type="transmembrane region" description="Helical" evidence="20">
    <location>
        <begin position="997"/>
        <end position="1022"/>
    </location>
</feature>
<evidence type="ECO:0000259" key="21">
    <source>
        <dbReference type="PROSITE" id="PS50222"/>
    </source>
</evidence>
<dbReference type="Gene3D" id="1.20.120.350">
    <property type="entry name" value="Voltage-gated potassium channels. Chain C"/>
    <property type="match status" value="4"/>
</dbReference>
<keyword evidence="5 18" id="KW-0107">Calcium channel</keyword>
<dbReference type="InterPro" id="IPR005821">
    <property type="entry name" value="Ion_trans_dom"/>
</dbReference>
<feature type="binding site" evidence="17">
    <location>
        <position position="273"/>
    </location>
    <ligand>
        <name>Ca(2+)</name>
        <dbReference type="ChEBI" id="CHEBI:29108"/>
    </ligand>
</feature>
<feature type="transmembrane region" description="Helical" evidence="20">
    <location>
        <begin position="803"/>
        <end position="821"/>
    </location>
</feature>
<gene>
    <name evidence="22" type="ORF">Fcan01_04661</name>
</gene>
<feature type="transmembrane region" description="Helical" evidence="20">
    <location>
        <begin position="292"/>
        <end position="314"/>
    </location>
</feature>
<dbReference type="GO" id="GO:0042045">
    <property type="term" value="P:epithelial fluid transport"/>
    <property type="evidence" value="ECO:0007669"/>
    <property type="project" value="UniProtKB-ARBA"/>
</dbReference>
<accession>A0A226ESX3</accession>
<evidence type="ECO:0000256" key="8">
    <source>
        <dbReference type="ARBA" id="ARBA00022737"/>
    </source>
</evidence>
<protein>
    <recommendedName>
        <fullName evidence="16">Voltage-dependent calcium channel type A subunit alpha-1</fullName>
    </recommendedName>
</protein>
<feature type="transmembrane region" description="Helical" evidence="20">
    <location>
        <begin position="474"/>
        <end position="492"/>
    </location>
</feature>
<dbReference type="FunFam" id="1.10.287.70:FF:000023">
    <property type="entry name" value="Voltage-dependent R-type calcium channel subunit alpha"/>
    <property type="match status" value="1"/>
</dbReference>
<evidence type="ECO:0000256" key="7">
    <source>
        <dbReference type="ARBA" id="ARBA00022723"/>
    </source>
</evidence>
<dbReference type="GO" id="GO:0016322">
    <property type="term" value="P:neuron remodeling"/>
    <property type="evidence" value="ECO:0007669"/>
    <property type="project" value="UniProtKB-ARBA"/>
</dbReference>
<dbReference type="FunFam" id="1.10.287.70:FF:000007">
    <property type="entry name" value="Voltage-dependent L-type calcium channel subunit alpha"/>
    <property type="match status" value="1"/>
</dbReference>
<dbReference type="SUPFAM" id="SSF81324">
    <property type="entry name" value="Voltage-gated potassium channels"/>
    <property type="match status" value="4"/>
</dbReference>
<evidence type="ECO:0000256" key="1">
    <source>
        <dbReference type="ARBA" id="ARBA00004141"/>
    </source>
</evidence>
<dbReference type="InterPro" id="IPR002048">
    <property type="entry name" value="EF_hand_dom"/>
</dbReference>
<feature type="binding site" evidence="17">
    <location>
        <position position="618"/>
    </location>
    <ligand>
        <name>Ca(2+)</name>
        <dbReference type="ChEBI" id="CHEBI:29108"/>
    </ligand>
</feature>
<evidence type="ECO:0000313" key="22">
    <source>
        <dbReference type="EMBL" id="OXA60599.1"/>
    </source>
</evidence>
<keyword evidence="10 18" id="KW-0851">Voltage-gated channel</keyword>
<evidence type="ECO:0000256" key="18">
    <source>
        <dbReference type="RuleBase" id="RU003808"/>
    </source>
</evidence>
<organism evidence="22 23">
    <name type="scientific">Folsomia candida</name>
    <name type="common">Springtail</name>
    <dbReference type="NCBI Taxonomy" id="158441"/>
    <lineage>
        <taxon>Eukaryota</taxon>
        <taxon>Metazoa</taxon>
        <taxon>Ecdysozoa</taxon>
        <taxon>Arthropoda</taxon>
        <taxon>Hexapoda</taxon>
        <taxon>Collembola</taxon>
        <taxon>Entomobryomorpha</taxon>
        <taxon>Isotomoidea</taxon>
        <taxon>Isotomidae</taxon>
        <taxon>Proisotominae</taxon>
        <taxon>Folsomia</taxon>
    </lineage>
</organism>
<comment type="similarity">
    <text evidence="18">Belongs to the calcium channel alpha-1 subunit (TC 1.A.1.11) family.</text>
</comment>
<feature type="transmembrane region" description="Helical" evidence="20">
    <location>
        <begin position="1183"/>
        <end position="1211"/>
    </location>
</feature>
<keyword evidence="7 17" id="KW-0479">Metal-binding</keyword>
<dbReference type="PANTHER" id="PTHR45628">
    <property type="entry name" value="VOLTAGE-DEPENDENT CALCIUM CHANNEL TYPE A SUBUNIT ALPHA-1"/>
    <property type="match status" value="1"/>
</dbReference>
<keyword evidence="8" id="KW-0677">Repeat</keyword>
<evidence type="ECO:0000256" key="6">
    <source>
        <dbReference type="ARBA" id="ARBA00022692"/>
    </source>
</evidence>
<dbReference type="OMA" id="CANEMSK"/>
<feature type="transmembrane region" description="Helical" evidence="20">
    <location>
        <begin position="1140"/>
        <end position="1162"/>
    </location>
</feature>
<feature type="transmembrane region" description="Helical" evidence="20">
    <location>
        <begin position="259"/>
        <end position="280"/>
    </location>
</feature>
<feature type="transmembrane region" description="Helical" evidence="20">
    <location>
        <begin position="730"/>
        <end position="753"/>
    </location>
</feature>
<evidence type="ECO:0000256" key="11">
    <source>
        <dbReference type="ARBA" id="ARBA00022989"/>
    </source>
</evidence>
<dbReference type="GO" id="GO:0016323">
    <property type="term" value="C:basolateral plasma membrane"/>
    <property type="evidence" value="ECO:0007669"/>
    <property type="project" value="UniProtKB-ARBA"/>
</dbReference>
<dbReference type="GO" id="GO:0016324">
    <property type="term" value="C:apical plasma membrane"/>
    <property type="evidence" value="ECO:0007669"/>
    <property type="project" value="UniProtKB-ARBA"/>
</dbReference>
<feature type="transmembrane region" description="Helical" evidence="20">
    <location>
        <begin position="773"/>
        <end position="794"/>
    </location>
</feature>
<evidence type="ECO:0000256" key="10">
    <source>
        <dbReference type="ARBA" id="ARBA00022882"/>
    </source>
</evidence>
<keyword evidence="23" id="KW-1185">Reference proteome</keyword>
<feature type="region of interest" description="Disordered" evidence="19">
    <location>
        <begin position="1611"/>
        <end position="1630"/>
    </location>
</feature>
<comment type="subcellular location">
    <subcellularLocation>
        <location evidence="1 18">Membrane</location>
        <topology evidence="1 18">Multi-pass membrane protein</topology>
    </subcellularLocation>
</comment>
<dbReference type="GO" id="GO:0009582">
    <property type="term" value="P:detection of abiotic stimulus"/>
    <property type="evidence" value="ECO:0007669"/>
    <property type="project" value="UniProtKB-ARBA"/>
</dbReference>
<evidence type="ECO:0000256" key="13">
    <source>
        <dbReference type="ARBA" id="ARBA00023136"/>
    </source>
</evidence>
<feature type="binding site" evidence="17">
    <location>
        <position position="968"/>
    </location>
    <ligand>
        <name>Ca(2+)</name>
        <dbReference type="ChEBI" id="CHEBI:29108"/>
    </ligand>
</feature>
<keyword evidence="4 18" id="KW-0109">Calcium transport</keyword>
<evidence type="ECO:0000256" key="12">
    <source>
        <dbReference type="ARBA" id="ARBA00023065"/>
    </source>
</evidence>
<dbReference type="InterPro" id="IPR027359">
    <property type="entry name" value="Volt_channel_dom_sf"/>
</dbReference>
<feature type="transmembrane region" description="Helical" evidence="20">
    <location>
        <begin position="640"/>
        <end position="664"/>
    </location>
</feature>
<keyword evidence="15" id="KW-0407">Ion channel</keyword>
<evidence type="ECO:0000256" key="14">
    <source>
        <dbReference type="ARBA" id="ARBA00023180"/>
    </source>
</evidence>
<proteinExistence type="inferred from homology"/>
<dbReference type="Pfam" id="PF00520">
    <property type="entry name" value="Ion_trans"/>
    <property type="match status" value="4"/>
</dbReference>
<name>A0A226ESX3_FOLCA</name>
<dbReference type="PANTHER" id="PTHR45628:SF7">
    <property type="entry name" value="VOLTAGE-DEPENDENT CALCIUM CHANNEL TYPE A SUBUNIT ALPHA-1"/>
    <property type="match status" value="1"/>
</dbReference>
<keyword evidence="3" id="KW-0597">Phosphoprotein</keyword>
<dbReference type="FunFam" id="1.20.120.350:FF:000043">
    <property type="entry name" value="Voltage-dependent L-type calcium channel subunit alpha"/>
    <property type="match status" value="1"/>
</dbReference>